<dbReference type="GO" id="GO:0046983">
    <property type="term" value="F:protein dimerization activity"/>
    <property type="evidence" value="ECO:0007669"/>
    <property type="project" value="InterPro"/>
</dbReference>
<evidence type="ECO:0000313" key="8">
    <source>
        <dbReference type="Proteomes" id="UP000620124"/>
    </source>
</evidence>
<dbReference type="GO" id="GO:0008270">
    <property type="term" value="F:zinc ion binding"/>
    <property type="evidence" value="ECO:0007669"/>
    <property type="project" value="UniProtKB-KW"/>
</dbReference>
<dbReference type="InterPro" id="IPR008906">
    <property type="entry name" value="HATC_C_dom"/>
</dbReference>
<protein>
    <submittedName>
        <fullName evidence="7">Dimer-Tnp-hAT domain-containing protein</fullName>
    </submittedName>
</protein>
<dbReference type="InterPro" id="IPR052035">
    <property type="entry name" value="ZnF_BED_domain_contain"/>
</dbReference>
<keyword evidence="5" id="KW-0539">Nucleus</keyword>
<dbReference type="PANTHER" id="PTHR46481:SF10">
    <property type="entry name" value="ZINC FINGER BED DOMAIN-CONTAINING PROTEIN 39"/>
    <property type="match status" value="1"/>
</dbReference>
<comment type="subcellular location">
    <subcellularLocation>
        <location evidence="1">Nucleus</location>
    </subcellularLocation>
</comment>
<proteinExistence type="predicted"/>
<comment type="caution">
    <text evidence="7">The sequence shown here is derived from an EMBL/GenBank/DDBJ whole genome shotgun (WGS) entry which is preliminary data.</text>
</comment>
<evidence type="ECO:0000259" key="6">
    <source>
        <dbReference type="Pfam" id="PF05699"/>
    </source>
</evidence>
<dbReference type="InterPro" id="IPR012337">
    <property type="entry name" value="RNaseH-like_sf"/>
</dbReference>
<keyword evidence="8" id="KW-1185">Reference proteome</keyword>
<evidence type="ECO:0000256" key="5">
    <source>
        <dbReference type="ARBA" id="ARBA00023242"/>
    </source>
</evidence>
<evidence type="ECO:0000256" key="3">
    <source>
        <dbReference type="ARBA" id="ARBA00022771"/>
    </source>
</evidence>
<evidence type="ECO:0000313" key="7">
    <source>
        <dbReference type="EMBL" id="KAF7362862.1"/>
    </source>
</evidence>
<dbReference type="GO" id="GO:0005634">
    <property type="term" value="C:nucleus"/>
    <property type="evidence" value="ECO:0007669"/>
    <property type="project" value="UniProtKB-SubCell"/>
</dbReference>
<gene>
    <name evidence="7" type="ORF">MVEN_00636000</name>
</gene>
<evidence type="ECO:0000256" key="1">
    <source>
        <dbReference type="ARBA" id="ARBA00004123"/>
    </source>
</evidence>
<evidence type="ECO:0000256" key="2">
    <source>
        <dbReference type="ARBA" id="ARBA00022723"/>
    </source>
</evidence>
<name>A0A8H7D814_9AGAR</name>
<evidence type="ECO:0000256" key="4">
    <source>
        <dbReference type="ARBA" id="ARBA00022833"/>
    </source>
</evidence>
<sequence>MGGPSSATLRCSYSALVRASSTSSLANTLALIFAEMFKKLKADLKTIKSKLAVSSDTWTTRSMMFTFAGSIGSWITEDWELVERVLDFHPIEDKEHEGKYAGAAMARRLSELGVLEQLSAGVFDSATTNDVLMRTLSRILMEKFDIQFVPENSQIRCLAHVVNLVVQKFLATLNEADDPEVVDYYLPNKDLPFHYDPDDDPDLRDLENETFEDEEVVQDEGELDAETMTELAAELAKLSPLQKLRLTMTKICASPQRRKQFKSTAASIYQDKLHKSGRKVSSLMVICDVKHRWNFTEAMISRALVLRKAIQRWVLERDELHPLLLSDEHWKLLEALGGILKVFTKVTLQMSKSSTPTLPWVLPMYEKMLVHLWSTRADEKILQPLRVAASAGLEKLEMYYAKARACQFNIIVTVLHPSLGLSWFRKLDQGEERQEHAQILFTHVFQAYKKTYDDEKAASRAQEGNSDVQARPVASASFLDDICMFDADDKIPLTGAINELDQFFSAFQTYGRGDHDGPLLWWKEFAHHFPVVARMARDFLAIPGTSVSVERLFSKSRHLCHEAQGSMKAETIMKAMLTKMWIKAGYLEY</sequence>
<keyword evidence="2" id="KW-0479">Metal-binding</keyword>
<feature type="domain" description="HAT C-terminal dimerisation" evidence="6">
    <location>
        <begin position="499"/>
        <end position="582"/>
    </location>
</feature>
<dbReference type="Proteomes" id="UP000620124">
    <property type="component" value="Unassembled WGS sequence"/>
</dbReference>
<keyword evidence="4" id="KW-0862">Zinc</keyword>
<accession>A0A8H7D814</accession>
<organism evidence="7 8">
    <name type="scientific">Mycena venus</name>
    <dbReference type="NCBI Taxonomy" id="2733690"/>
    <lineage>
        <taxon>Eukaryota</taxon>
        <taxon>Fungi</taxon>
        <taxon>Dikarya</taxon>
        <taxon>Basidiomycota</taxon>
        <taxon>Agaricomycotina</taxon>
        <taxon>Agaricomycetes</taxon>
        <taxon>Agaricomycetidae</taxon>
        <taxon>Agaricales</taxon>
        <taxon>Marasmiineae</taxon>
        <taxon>Mycenaceae</taxon>
        <taxon>Mycena</taxon>
    </lineage>
</organism>
<dbReference type="AlphaFoldDB" id="A0A8H7D814"/>
<dbReference type="OrthoDB" id="3264316at2759"/>
<keyword evidence="3" id="KW-0863">Zinc-finger</keyword>
<dbReference type="Pfam" id="PF05699">
    <property type="entry name" value="Dimer_Tnp_hAT"/>
    <property type="match status" value="1"/>
</dbReference>
<dbReference type="PANTHER" id="PTHR46481">
    <property type="entry name" value="ZINC FINGER BED DOMAIN-CONTAINING PROTEIN 4"/>
    <property type="match status" value="1"/>
</dbReference>
<dbReference type="SUPFAM" id="SSF53098">
    <property type="entry name" value="Ribonuclease H-like"/>
    <property type="match status" value="1"/>
</dbReference>
<dbReference type="EMBL" id="JACAZI010000004">
    <property type="protein sequence ID" value="KAF7362862.1"/>
    <property type="molecule type" value="Genomic_DNA"/>
</dbReference>
<reference evidence="7" key="1">
    <citation type="submission" date="2020-05" db="EMBL/GenBank/DDBJ databases">
        <title>Mycena genomes resolve the evolution of fungal bioluminescence.</title>
        <authorList>
            <person name="Tsai I.J."/>
        </authorList>
    </citation>
    <scope>NUCLEOTIDE SEQUENCE</scope>
    <source>
        <strain evidence="7">CCC161011</strain>
    </source>
</reference>